<organism evidence="1 2">
    <name type="scientific">Chryseobacterium rhizosphaerae</name>
    <dbReference type="NCBI Taxonomy" id="395937"/>
    <lineage>
        <taxon>Bacteria</taxon>
        <taxon>Pseudomonadati</taxon>
        <taxon>Bacteroidota</taxon>
        <taxon>Flavobacteriia</taxon>
        <taxon>Flavobacteriales</taxon>
        <taxon>Weeksellaceae</taxon>
        <taxon>Chryseobacterium group</taxon>
        <taxon>Chryseobacterium</taxon>
    </lineage>
</organism>
<dbReference type="Proteomes" id="UP000256491">
    <property type="component" value="Unassembled WGS sequence"/>
</dbReference>
<proteinExistence type="predicted"/>
<reference evidence="1 2" key="1">
    <citation type="journal article" date="2010" name="Syst. Appl. Microbiol.">
        <title>Four new species of Chryseobacterium from the rhizosphere of coastal sand dune plants, Chryseobacterium elymi sp. nov., Chryseobacterium hagamense sp. nov., Chryseobacterium lathyri sp. nov. and Chryseobacterium rhizosphaerae sp. nov.</title>
        <authorList>
            <person name="Cho S.H."/>
            <person name="Lee K.S."/>
            <person name="Shin D.S."/>
            <person name="Han J.H."/>
            <person name="Park K.S."/>
            <person name="Lee C.H."/>
            <person name="Park K.H."/>
            <person name="Kim S.B."/>
        </authorList>
    </citation>
    <scope>NUCLEOTIDE SEQUENCE [LARGE SCALE GENOMIC DNA]</scope>
    <source>
        <strain evidence="1 2">KCTC 22548</strain>
    </source>
</reference>
<gene>
    <name evidence="1" type="ORF">DRF57_18520</name>
</gene>
<evidence type="ECO:0000313" key="1">
    <source>
        <dbReference type="EMBL" id="REC72853.1"/>
    </source>
</evidence>
<dbReference type="RefSeq" id="WP_115920127.1">
    <property type="nucleotide sequence ID" value="NZ_BJYH01000012.1"/>
</dbReference>
<dbReference type="EMBL" id="QNUF01000026">
    <property type="protein sequence ID" value="REC72853.1"/>
    <property type="molecule type" value="Genomic_DNA"/>
</dbReference>
<accession>A0ABX9IG81</accession>
<protein>
    <submittedName>
        <fullName evidence="1">Uncharacterized protein</fullName>
    </submittedName>
</protein>
<comment type="caution">
    <text evidence="1">The sequence shown here is derived from an EMBL/GenBank/DDBJ whole genome shotgun (WGS) entry which is preliminary data.</text>
</comment>
<name>A0ABX9IG81_9FLAO</name>
<dbReference type="InterPro" id="IPR011042">
    <property type="entry name" value="6-blade_b-propeller_TolB-like"/>
</dbReference>
<dbReference type="Gene3D" id="2.120.10.30">
    <property type="entry name" value="TolB, C-terminal domain"/>
    <property type="match status" value="1"/>
</dbReference>
<evidence type="ECO:0000313" key="2">
    <source>
        <dbReference type="Proteomes" id="UP000256491"/>
    </source>
</evidence>
<keyword evidence="2" id="KW-1185">Reference proteome</keyword>
<sequence>MGGLTGGETLYNNDGFIEQRIELDGSNHKIIIPVGGTVTPKQLTLDRKNERIYRCDREGTHVMNAKYDGSKPLPL</sequence>